<dbReference type="Proteomes" id="UP000006327">
    <property type="component" value="Unassembled WGS sequence"/>
</dbReference>
<dbReference type="AlphaFoldDB" id="K6YQR0"/>
<comment type="caution">
    <text evidence="2">The sequence shown here is derived from an EMBL/GenBank/DDBJ whole genome shotgun (WGS) entry which is preliminary data.</text>
</comment>
<evidence type="ECO:0000313" key="2">
    <source>
        <dbReference type="EMBL" id="GAC20517.1"/>
    </source>
</evidence>
<keyword evidence="1" id="KW-0732">Signal</keyword>
<feature type="chain" id="PRO_5003897646" description="PEP-CTERM protein-sorting domain-containing protein" evidence="1">
    <location>
        <begin position="28"/>
        <end position="229"/>
    </location>
</feature>
<evidence type="ECO:0008006" key="4">
    <source>
        <dbReference type="Google" id="ProtNLM"/>
    </source>
</evidence>
<organism evidence="2 3">
    <name type="scientific">Paraglaciecola arctica BSs20135</name>
    <dbReference type="NCBI Taxonomy" id="493475"/>
    <lineage>
        <taxon>Bacteria</taxon>
        <taxon>Pseudomonadati</taxon>
        <taxon>Pseudomonadota</taxon>
        <taxon>Gammaproteobacteria</taxon>
        <taxon>Alteromonadales</taxon>
        <taxon>Alteromonadaceae</taxon>
        <taxon>Paraglaciecola</taxon>
    </lineage>
</organism>
<dbReference type="EMBL" id="BAEO01000055">
    <property type="protein sequence ID" value="GAC20517.1"/>
    <property type="molecule type" value="Genomic_DNA"/>
</dbReference>
<proteinExistence type="predicted"/>
<reference evidence="2 3" key="1">
    <citation type="journal article" date="2017" name="Antonie Van Leeuwenhoek">
        <title>Rhizobium rhizosphaerae sp. nov., a novel species isolated from rice rhizosphere.</title>
        <authorList>
            <person name="Zhao J.J."/>
            <person name="Zhang J."/>
            <person name="Zhang R.J."/>
            <person name="Zhang C.W."/>
            <person name="Yin H.Q."/>
            <person name="Zhang X.X."/>
        </authorList>
    </citation>
    <scope>NUCLEOTIDE SEQUENCE [LARGE SCALE GENOMIC DNA]</scope>
    <source>
        <strain evidence="2 3">BSs20135</strain>
    </source>
</reference>
<evidence type="ECO:0000256" key="1">
    <source>
        <dbReference type="SAM" id="SignalP"/>
    </source>
</evidence>
<feature type="signal peptide" evidence="1">
    <location>
        <begin position="1"/>
        <end position="27"/>
    </location>
</feature>
<evidence type="ECO:0000313" key="3">
    <source>
        <dbReference type="Proteomes" id="UP000006327"/>
    </source>
</evidence>
<accession>K6YQR0</accession>
<sequence>MNIKTLNKIIGSVLLTGSLAIASSAQATVITSSFTNAFEVTEINQTGSLSQFDSALGTLNSATLTLSGESLSSTVLTNNAANPANFSFTSVLNFFFDASSVGVTTPVPAFVTQLASTAGFVNLGSGASLNLGPVSDIASYSVTLTGGDLTAFVGTGLFDTSCSTLSGSTFVGGGANISNDQTTSAFCSASISYDYTETTATPVSAPASALLFGAGLLGLAVTRRNKKTS</sequence>
<dbReference type="RefSeq" id="WP_007622505.1">
    <property type="nucleotide sequence ID" value="NZ_BAEO01000055.1"/>
</dbReference>
<gene>
    <name evidence="2" type="ORF">GARC_3563</name>
</gene>
<name>K6YQR0_9ALTE</name>
<protein>
    <recommendedName>
        <fullName evidence="4">PEP-CTERM protein-sorting domain-containing protein</fullName>
    </recommendedName>
</protein>
<keyword evidence="3" id="KW-1185">Reference proteome</keyword>
<dbReference type="STRING" id="493475.GARC_3563"/>
<dbReference type="NCBIfam" id="NF033208">
    <property type="entry name" value="choice_anch_E"/>
    <property type="match status" value="1"/>
</dbReference>
<dbReference type="OrthoDB" id="8708196at2"/>